<protein>
    <submittedName>
        <fullName evidence="2">Cytoplasmic protein</fullName>
    </submittedName>
</protein>
<dbReference type="AlphaFoldDB" id="A0ABD3ZGE9"/>
<dbReference type="SMART" id="SM00507">
    <property type="entry name" value="HNHc"/>
    <property type="match status" value="1"/>
</dbReference>
<dbReference type="Proteomes" id="UP000028605">
    <property type="component" value="Unassembled WGS sequence"/>
</dbReference>
<accession>A0ABD3ZGE9</accession>
<dbReference type="EMBL" id="JMPK01000043">
    <property type="protein sequence ID" value="KFC87632.1"/>
    <property type="molecule type" value="Genomic_DNA"/>
</dbReference>
<dbReference type="CDD" id="cd00085">
    <property type="entry name" value="HNHc"/>
    <property type="match status" value="1"/>
</dbReference>
<evidence type="ECO:0000313" key="2">
    <source>
        <dbReference type="EMBL" id="KFC87632.1"/>
    </source>
</evidence>
<evidence type="ECO:0000313" key="3">
    <source>
        <dbReference type="Proteomes" id="UP000028605"/>
    </source>
</evidence>
<organism evidence="2 3">
    <name type="scientific">Hafnia alvei ATCC 13337</name>
    <dbReference type="NCBI Taxonomy" id="910996"/>
    <lineage>
        <taxon>Bacteria</taxon>
        <taxon>Pseudomonadati</taxon>
        <taxon>Pseudomonadota</taxon>
        <taxon>Gammaproteobacteria</taxon>
        <taxon>Enterobacterales</taxon>
        <taxon>Hafniaceae</taxon>
        <taxon>Hafnia</taxon>
    </lineage>
</organism>
<proteinExistence type="predicted"/>
<reference evidence="3" key="1">
    <citation type="submission" date="2014-05" db="EMBL/GenBank/DDBJ databases">
        <title>ATOL: Assembling a taxonomically balanced genome-scale reconstruction of the evolutionary history of the Enterobacteriaceae.</title>
        <authorList>
            <person name="Plunkett G. III"/>
            <person name="Neeno-Eckwall E.C."/>
            <person name="Glasner J.D."/>
            <person name="Perna N.T."/>
        </authorList>
    </citation>
    <scope>NUCLEOTIDE SEQUENCE [LARGE SCALE GENOMIC DNA]</scope>
    <source>
        <strain evidence="3">ATCC 13337</strain>
    </source>
</reference>
<dbReference type="Pfam" id="PF06147">
    <property type="entry name" value="DUF968"/>
    <property type="match status" value="1"/>
</dbReference>
<evidence type="ECO:0000259" key="1">
    <source>
        <dbReference type="SMART" id="SM00507"/>
    </source>
</evidence>
<dbReference type="Gene3D" id="3.30.50.20">
    <property type="entry name" value="prophage-derive protein ybcO"/>
    <property type="match status" value="1"/>
</dbReference>
<sequence length="333" mass="37693">MTMRMILTAFPQTDAGIVLLKPGQLTHKFRKDQRIMITDVPKEFDKLPAGEVPAENQILAADPRLSAFWANDRVYRAVGGLDSLLTWLDRKDECQWHADWHHKELVTTPYEGGAVRLCWSCDNRTRTHFTEAMMSIAMQNRIECLLEAIRIKLDLSEGREISFAEVCWWATLNGVADLLPAYAITGMELSTIGGTTKEADINPWEPDPFSIVAELVEQVKPVIKLSGDEAPPASFMLKPKLQRWECEKYTRWVKTQKCCGCSKPADDPHHVINHGLGGMGTKAHDLFVLPLCRRCHDKLHKDVAAWEQEHGDQRFLLIEFLNYALGVGAIFKA</sequence>
<feature type="domain" description="HNH nuclease" evidence="1">
    <location>
        <begin position="248"/>
        <end position="297"/>
    </location>
</feature>
<dbReference type="RefSeq" id="WP_226930167.1">
    <property type="nucleotide sequence ID" value="NZ_JMPK01000043.1"/>
</dbReference>
<dbReference type="InterPro" id="IPR010373">
    <property type="entry name" value="DUF968"/>
</dbReference>
<gene>
    <name evidence="2" type="ORF">GHAL_2328</name>
</gene>
<comment type="caution">
    <text evidence="2">The sequence shown here is derived from an EMBL/GenBank/DDBJ whole genome shotgun (WGS) entry which is preliminary data.</text>
</comment>
<name>A0ABD3ZGE9_HAFAL</name>
<dbReference type="InterPro" id="IPR003615">
    <property type="entry name" value="HNH_nuc"/>
</dbReference>